<organism evidence="2 3">
    <name type="scientific">Chitinophaga pinensis (strain ATCC 43595 / DSM 2588 / LMG 13176 / NBRC 15968 / NCIMB 11800 / UQM 2034)</name>
    <dbReference type="NCBI Taxonomy" id="485918"/>
    <lineage>
        <taxon>Bacteria</taxon>
        <taxon>Pseudomonadati</taxon>
        <taxon>Bacteroidota</taxon>
        <taxon>Chitinophagia</taxon>
        <taxon>Chitinophagales</taxon>
        <taxon>Chitinophagaceae</taxon>
        <taxon>Chitinophaga</taxon>
    </lineage>
</organism>
<dbReference type="InterPro" id="IPR013096">
    <property type="entry name" value="Cupin_2"/>
</dbReference>
<dbReference type="RefSeq" id="WP_012791426.1">
    <property type="nucleotide sequence ID" value="NC_013132.1"/>
</dbReference>
<proteinExistence type="predicted"/>
<name>A0A979G5V4_CHIPD</name>
<dbReference type="PANTHER" id="PTHR36440:SF1">
    <property type="entry name" value="PUTATIVE (AFU_ORTHOLOGUE AFUA_8G07350)-RELATED"/>
    <property type="match status" value="1"/>
</dbReference>
<dbReference type="InterPro" id="IPR011051">
    <property type="entry name" value="RmlC_Cupin_sf"/>
</dbReference>
<evidence type="ECO:0000313" key="2">
    <source>
        <dbReference type="EMBL" id="ACU61253.1"/>
    </source>
</evidence>
<dbReference type="EMBL" id="CP001699">
    <property type="protein sequence ID" value="ACU61253.1"/>
    <property type="molecule type" value="Genomic_DNA"/>
</dbReference>
<dbReference type="PANTHER" id="PTHR36440">
    <property type="entry name" value="PUTATIVE (AFU_ORTHOLOGUE AFUA_8G07350)-RELATED"/>
    <property type="match status" value="1"/>
</dbReference>
<protein>
    <submittedName>
        <fullName evidence="2">Cupin 2 conserved barrel domain protein</fullName>
    </submittedName>
</protein>
<accession>A0A979G5V4</accession>
<reference evidence="3" key="1">
    <citation type="submission" date="2009-08" db="EMBL/GenBank/DDBJ databases">
        <title>The complete genome of Chitinophaga pinensis DSM 2588.</title>
        <authorList>
            <consortium name="US DOE Joint Genome Institute (JGI-PGF)"/>
            <person name="Lucas S."/>
            <person name="Copeland A."/>
            <person name="Lapidus A."/>
            <person name="Glavina del Rio T."/>
            <person name="Dalin E."/>
            <person name="Tice H."/>
            <person name="Bruce D."/>
            <person name="Goodwin L."/>
            <person name="Pitluck S."/>
            <person name="Kyrpides N."/>
            <person name="Mavromatis K."/>
            <person name="Ivanova N."/>
            <person name="Mikhailova N."/>
            <person name="Sims D."/>
            <person name="Meinche L."/>
            <person name="Brettin T."/>
            <person name="Detter J.C."/>
            <person name="Han C."/>
            <person name="Larimer F."/>
            <person name="Land M."/>
            <person name="Hauser L."/>
            <person name="Markowitz V."/>
            <person name="Cheng J.-F."/>
            <person name="Hugenholtz P."/>
            <person name="Woyke T."/>
            <person name="Wu D."/>
            <person name="Spring S."/>
            <person name="Klenk H.-P."/>
            <person name="Eisen J.A."/>
        </authorList>
    </citation>
    <scope>NUCLEOTIDE SEQUENCE [LARGE SCALE GENOMIC DNA]</scope>
    <source>
        <strain evidence="3">ATCC 43595 / DSM 2588 / LMG 13176 / NBRC 15968 / NCIMB 11800 / UQM 2034</strain>
    </source>
</reference>
<dbReference type="OrthoDB" id="1423961at2"/>
<feature type="domain" description="Cupin type-2" evidence="1">
    <location>
        <begin position="41"/>
        <end position="102"/>
    </location>
</feature>
<dbReference type="Gene3D" id="2.60.120.10">
    <property type="entry name" value="Jelly Rolls"/>
    <property type="match status" value="1"/>
</dbReference>
<dbReference type="AlphaFoldDB" id="A0A979G5V4"/>
<sequence length="159" mass="17529">MNDTNSLEPVTAAAVYRAYNGGYFKTLVSPEQTGGSFALLEMVLPQGAEPPAHLHEKEDETFYVLDGTVSFRIGSKTYIAGPGETIFAPRLIAHEFRITSSQLHFITLLTPGSFWDYFMEFSTAADAVPVVKAPTELPPADFLMHLINRLNSQYGVKLV</sequence>
<dbReference type="Pfam" id="PF07883">
    <property type="entry name" value="Cupin_2"/>
    <property type="match status" value="1"/>
</dbReference>
<dbReference type="KEGG" id="cpi:Cpin_3791"/>
<dbReference type="SUPFAM" id="SSF51182">
    <property type="entry name" value="RmlC-like cupins"/>
    <property type="match status" value="1"/>
</dbReference>
<evidence type="ECO:0000313" key="3">
    <source>
        <dbReference type="Proteomes" id="UP000002215"/>
    </source>
</evidence>
<dbReference type="InterPro" id="IPR014710">
    <property type="entry name" value="RmlC-like_jellyroll"/>
</dbReference>
<evidence type="ECO:0000259" key="1">
    <source>
        <dbReference type="Pfam" id="PF07883"/>
    </source>
</evidence>
<dbReference type="Proteomes" id="UP000002215">
    <property type="component" value="Chromosome"/>
</dbReference>
<dbReference type="InterPro" id="IPR053146">
    <property type="entry name" value="QDO-like"/>
</dbReference>
<gene>
    <name evidence="2" type="ordered locus">Cpin_3791</name>
</gene>
<reference evidence="2 3" key="2">
    <citation type="journal article" date="2010" name="Stand. Genomic Sci.">
        <title>Complete genome sequence of Chitinophaga pinensis type strain (UQM 2034).</title>
        <authorList>
            <person name="Glavina Del Rio T."/>
            <person name="Abt B."/>
            <person name="Spring S."/>
            <person name="Lapidus A."/>
            <person name="Nolan M."/>
            <person name="Tice H."/>
            <person name="Copeland A."/>
            <person name="Cheng J.F."/>
            <person name="Chen F."/>
            <person name="Bruce D."/>
            <person name="Goodwin L."/>
            <person name="Pitluck S."/>
            <person name="Ivanova N."/>
            <person name="Mavromatis K."/>
            <person name="Mikhailova N."/>
            <person name="Pati A."/>
            <person name="Chen A."/>
            <person name="Palaniappan K."/>
            <person name="Land M."/>
            <person name="Hauser L."/>
            <person name="Chang Y.J."/>
            <person name="Jeffries C.D."/>
            <person name="Chain P."/>
            <person name="Saunders E."/>
            <person name="Detter J.C."/>
            <person name="Brettin T."/>
            <person name="Rohde M."/>
            <person name="Goker M."/>
            <person name="Bristow J."/>
            <person name="Eisen J.A."/>
            <person name="Markowitz V."/>
            <person name="Hugenholtz P."/>
            <person name="Kyrpides N.C."/>
            <person name="Klenk H.P."/>
            <person name="Lucas S."/>
        </authorList>
    </citation>
    <scope>NUCLEOTIDE SEQUENCE [LARGE SCALE GENOMIC DNA]</scope>
    <source>
        <strain evidence="3">ATCC 43595 / DSM 2588 / LMG 13176 / NBRC 15968 / NCIMB 11800 / UQM 2034</strain>
    </source>
</reference>